<comment type="similarity">
    <text evidence="1">Belongs to the CBF/MAK21 family.</text>
</comment>
<evidence type="ECO:0000256" key="1">
    <source>
        <dbReference type="ARBA" id="ARBA00007797"/>
    </source>
</evidence>
<keyword evidence="4" id="KW-1185">Reference proteome</keyword>
<gene>
    <name evidence="3" type="ORF">L596_011737</name>
</gene>
<dbReference type="Proteomes" id="UP000298663">
    <property type="component" value="Unassembled WGS sequence"/>
</dbReference>
<dbReference type="PANTHER" id="PTHR12048">
    <property type="entry name" value="CCAAT-BINDING FACTOR-RELATED"/>
    <property type="match status" value="1"/>
</dbReference>
<comment type="caution">
    <text evidence="3">The sequence shown here is derived from an EMBL/GenBank/DDBJ whole genome shotgun (WGS) entry which is preliminary data.</text>
</comment>
<reference evidence="3 4" key="1">
    <citation type="journal article" date="2015" name="Genome Biol.">
        <title>Comparative genomics of Steinernema reveals deeply conserved gene regulatory networks.</title>
        <authorList>
            <person name="Dillman A.R."/>
            <person name="Macchietto M."/>
            <person name="Porter C.F."/>
            <person name="Rogers A."/>
            <person name="Williams B."/>
            <person name="Antoshechkin I."/>
            <person name="Lee M.M."/>
            <person name="Goodwin Z."/>
            <person name="Lu X."/>
            <person name="Lewis E.E."/>
            <person name="Goodrich-Blair H."/>
            <person name="Stock S.P."/>
            <person name="Adams B.J."/>
            <person name="Sternberg P.W."/>
            <person name="Mortazavi A."/>
        </authorList>
    </citation>
    <scope>NUCLEOTIDE SEQUENCE [LARGE SCALE GENOMIC DNA]</scope>
    <source>
        <strain evidence="3 4">ALL</strain>
    </source>
</reference>
<organism evidence="3 4">
    <name type="scientific">Steinernema carpocapsae</name>
    <name type="common">Entomopathogenic nematode</name>
    <dbReference type="NCBI Taxonomy" id="34508"/>
    <lineage>
        <taxon>Eukaryota</taxon>
        <taxon>Metazoa</taxon>
        <taxon>Ecdysozoa</taxon>
        <taxon>Nematoda</taxon>
        <taxon>Chromadorea</taxon>
        <taxon>Rhabditida</taxon>
        <taxon>Tylenchina</taxon>
        <taxon>Panagrolaimomorpha</taxon>
        <taxon>Strongyloidoidea</taxon>
        <taxon>Steinernematidae</taxon>
        <taxon>Steinernema</taxon>
    </lineage>
</organism>
<dbReference type="GO" id="GO:0005634">
    <property type="term" value="C:nucleus"/>
    <property type="evidence" value="ECO:0007669"/>
    <property type="project" value="TreeGrafter"/>
</dbReference>
<proteinExistence type="inferred from homology"/>
<sequence length="125" mass="13971">MAAKKTKNKKLVHIAKYSTSLQTLKLIMQVLTASEGVSDRFYSALYGKLLDSHTSSLENQLFALVYKAIEKDHVDERVRAFVKRLLQMALVNRPSYACATLIIVSKIQQTRNILKSSKAADVSLG</sequence>
<accession>A0A4U5NVT4</accession>
<evidence type="ECO:0000313" key="3">
    <source>
        <dbReference type="EMBL" id="TKR87323.1"/>
    </source>
</evidence>
<reference evidence="3 4" key="2">
    <citation type="journal article" date="2019" name="G3 (Bethesda)">
        <title>Hybrid Assembly of the Genome of the Entomopathogenic Nematode Steinernema carpocapsae Identifies the X-Chromosome.</title>
        <authorList>
            <person name="Serra L."/>
            <person name="Macchietto M."/>
            <person name="Macias-Munoz A."/>
            <person name="McGill C.J."/>
            <person name="Rodriguez I.M."/>
            <person name="Rodriguez B."/>
            <person name="Murad R."/>
            <person name="Mortazavi A."/>
        </authorList>
    </citation>
    <scope>NUCLEOTIDE SEQUENCE [LARGE SCALE GENOMIC DNA]</scope>
    <source>
        <strain evidence="3 4">ALL</strain>
    </source>
</reference>
<feature type="domain" description="CCAAT-binding factor" evidence="2">
    <location>
        <begin position="20"/>
        <end position="113"/>
    </location>
</feature>
<dbReference type="PANTHER" id="PTHR12048:SF0">
    <property type="entry name" value="CCAAT_ENHANCER-BINDING PROTEIN ZETA"/>
    <property type="match status" value="1"/>
</dbReference>
<dbReference type="InterPro" id="IPR005612">
    <property type="entry name" value="CCAAT-binding_factor"/>
</dbReference>
<name>A0A4U5NVT4_STECR</name>
<dbReference type="OrthoDB" id="28947at2759"/>
<evidence type="ECO:0000259" key="2">
    <source>
        <dbReference type="Pfam" id="PF03914"/>
    </source>
</evidence>
<dbReference type="EMBL" id="AZBU02000003">
    <property type="protein sequence ID" value="TKR87323.1"/>
    <property type="molecule type" value="Genomic_DNA"/>
</dbReference>
<dbReference type="InterPro" id="IPR040155">
    <property type="entry name" value="CEBPZ/Mak21-like"/>
</dbReference>
<evidence type="ECO:0000313" key="4">
    <source>
        <dbReference type="Proteomes" id="UP000298663"/>
    </source>
</evidence>
<dbReference type="AlphaFoldDB" id="A0A4U5NVT4"/>
<dbReference type="Pfam" id="PF03914">
    <property type="entry name" value="CBF"/>
    <property type="match status" value="1"/>
</dbReference>
<protein>
    <recommendedName>
        <fullName evidence="2">CCAAT-binding factor domain-containing protein</fullName>
    </recommendedName>
</protein>